<proteinExistence type="predicted"/>
<gene>
    <name evidence="1" type="ORF">FD31_GL002544</name>
</gene>
<evidence type="ECO:0000313" key="1">
    <source>
        <dbReference type="EMBL" id="KRM17559.1"/>
    </source>
</evidence>
<dbReference type="Proteomes" id="UP000051302">
    <property type="component" value="Unassembled WGS sequence"/>
</dbReference>
<dbReference type="STRING" id="1423774.FD31_GL002544"/>
<accession>A0A0R1WIA1</accession>
<protein>
    <submittedName>
        <fullName evidence="1">Uncharacterized protein</fullName>
    </submittedName>
</protein>
<comment type="caution">
    <text evidence="1">The sequence shown here is derived from an EMBL/GenBank/DDBJ whole genome shotgun (WGS) entry which is preliminary data.</text>
</comment>
<organism evidence="1 2">
    <name type="scientific">Companilactobacillus nantensis DSM 16982</name>
    <dbReference type="NCBI Taxonomy" id="1423774"/>
    <lineage>
        <taxon>Bacteria</taxon>
        <taxon>Bacillati</taxon>
        <taxon>Bacillota</taxon>
        <taxon>Bacilli</taxon>
        <taxon>Lactobacillales</taxon>
        <taxon>Lactobacillaceae</taxon>
        <taxon>Companilactobacillus</taxon>
    </lineage>
</organism>
<dbReference type="EMBL" id="AZFV01000008">
    <property type="protein sequence ID" value="KRM17559.1"/>
    <property type="molecule type" value="Genomic_DNA"/>
</dbReference>
<evidence type="ECO:0000313" key="2">
    <source>
        <dbReference type="Proteomes" id="UP000051302"/>
    </source>
</evidence>
<reference evidence="1 2" key="1">
    <citation type="journal article" date="2015" name="Genome Announc.">
        <title>Expanding the biotechnology potential of lactobacilli through comparative genomics of 213 strains and associated genera.</title>
        <authorList>
            <person name="Sun Z."/>
            <person name="Harris H.M."/>
            <person name="McCann A."/>
            <person name="Guo C."/>
            <person name="Argimon S."/>
            <person name="Zhang W."/>
            <person name="Yang X."/>
            <person name="Jeffery I.B."/>
            <person name="Cooney J.C."/>
            <person name="Kagawa T.F."/>
            <person name="Liu W."/>
            <person name="Song Y."/>
            <person name="Salvetti E."/>
            <person name="Wrobel A."/>
            <person name="Rasinkangas P."/>
            <person name="Parkhill J."/>
            <person name="Rea M.C."/>
            <person name="O'Sullivan O."/>
            <person name="Ritari J."/>
            <person name="Douillard F.P."/>
            <person name="Paul Ross R."/>
            <person name="Yang R."/>
            <person name="Briner A.E."/>
            <person name="Felis G.E."/>
            <person name="de Vos W.M."/>
            <person name="Barrangou R."/>
            <person name="Klaenhammer T.R."/>
            <person name="Caufield P.W."/>
            <person name="Cui Y."/>
            <person name="Zhang H."/>
            <person name="O'Toole P.W."/>
        </authorList>
    </citation>
    <scope>NUCLEOTIDE SEQUENCE [LARGE SCALE GENOMIC DNA]</scope>
    <source>
        <strain evidence="1 2">DSM 16982</strain>
    </source>
</reference>
<sequence length="261" mass="29720">MATRRIAMKKTLMIIVALLVFVLPLSAYSVNALRSSDARQIKLEQSSKLIHTNQKKWRKHIAKADVIHSDEFANQSTSVSTSLEQLQNHSQTVIQGTVYNLQKMHSPEGMSYTKATIYVDRVISGDESIKDKNIYLALDGGLVSYDCWYAKNIGKNMDPKHEILVQNDEFPLPTIGSKVITGLVPNHLNETNAYNTALKQSGFTINNSYAIDNPQYDFWVKKPKATKYQLNNPKLRKFTSNQRTKQLQKLTVLINQKYNKK</sequence>
<name>A0A0R1WIA1_9LACO</name>
<keyword evidence="2" id="KW-1185">Reference proteome</keyword>
<dbReference type="AlphaFoldDB" id="A0A0R1WIA1"/>
<dbReference type="PATRIC" id="fig|1423774.3.peg.2643"/>